<dbReference type="InterPro" id="IPR051785">
    <property type="entry name" value="MMCE/EMCE_epimerase"/>
</dbReference>
<keyword evidence="1" id="KW-0479">Metal-binding</keyword>
<keyword evidence="4" id="KW-1185">Reference proteome</keyword>
<proteinExistence type="predicted"/>
<dbReference type="EMBL" id="JAUSSW010000016">
    <property type="protein sequence ID" value="MDQ0104355.1"/>
    <property type="molecule type" value="Genomic_DNA"/>
</dbReference>
<protein>
    <submittedName>
        <fullName evidence="3">Glyoxylase I family protein</fullName>
    </submittedName>
</protein>
<dbReference type="PANTHER" id="PTHR43048">
    <property type="entry name" value="METHYLMALONYL-COA EPIMERASE"/>
    <property type="match status" value="1"/>
</dbReference>
<evidence type="ECO:0000313" key="4">
    <source>
        <dbReference type="Proteomes" id="UP001244563"/>
    </source>
</evidence>
<evidence type="ECO:0000259" key="2">
    <source>
        <dbReference type="PROSITE" id="PS51819"/>
    </source>
</evidence>
<dbReference type="RefSeq" id="WP_231949150.1">
    <property type="nucleotide sequence ID" value="NZ_BDDW01000010.1"/>
</dbReference>
<evidence type="ECO:0000313" key="3">
    <source>
        <dbReference type="EMBL" id="MDQ0104355.1"/>
    </source>
</evidence>
<dbReference type="SUPFAM" id="SSF54593">
    <property type="entry name" value="Glyoxalase/Bleomycin resistance protein/Dihydroxybiphenyl dioxygenase"/>
    <property type="match status" value="1"/>
</dbReference>
<dbReference type="PROSITE" id="PS51819">
    <property type="entry name" value="VOC"/>
    <property type="match status" value="1"/>
</dbReference>
<reference evidence="3 4" key="1">
    <citation type="submission" date="2023-07" db="EMBL/GenBank/DDBJ databases">
        <title>Sorghum-associated microbial communities from plants grown in Nebraska, USA.</title>
        <authorList>
            <person name="Schachtman D."/>
        </authorList>
    </citation>
    <scope>NUCLEOTIDE SEQUENCE [LARGE SCALE GENOMIC DNA]</scope>
    <source>
        <strain evidence="3 4">CC523</strain>
    </source>
</reference>
<dbReference type="Proteomes" id="UP001244563">
    <property type="component" value="Unassembled WGS sequence"/>
</dbReference>
<dbReference type="InterPro" id="IPR037523">
    <property type="entry name" value="VOC_core"/>
</dbReference>
<comment type="caution">
    <text evidence="3">The sequence shown here is derived from an EMBL/GenBank/DDBJ whole genome shotgun (WGS) entry which is preliminary data.</text>
</comment>
<accession>A0ABT9TSI2</accession>
<dbReference type="PANTHER" id="PTHR43048:SF6">
    <property type="entry name" value="BLR8189 PROTEIN"/>
    <property type="match status" value="1"/>
</dbReference>
<feature type="domain" description="VOC" evidence="2">
    <location>
        <begin position="10"/>
        <end position="154"/>
    </location>
</feature>
<dbReference type="Pfam" id="PF13669">
    <property type="entry name" value="Glyoxalase_4"/>
    <property type="match status" value="1"/>
</dbReference>
<gene>
    <name evidence="3" type="ORF">J2T10_004029</name>
</gene>
<dbReference type="InterPro" id="IPR029068">
    <property type="entry name" value="Glyas_Bleomycin-R_OHBP_Dase"/>
</dbReference>
<organism evidence="3 4">
    <name type="scientific">Paenarthrobacter nicotinovorans</name>
    <name type="common">Arthrobacter nicotinovorans</name>
    <dbReference type="NCBI Taxonomy" id="29320"/>
    <lineage>
        <taxon>Bacteria</taxon>
        <taxon>Bacillati</taxon>
        <taxon>Actinomycetota</taxon>
        <taxon>Actinomycetes</taxon>
        <taxon>Micrococcales</taxon>
        <taxon>Micrococcaceae</taxon>
        <taxon>Paenarthrobacter</taxon>
    </lineage>
</organism>
<sequence>MQRGIPGAQGIDHIGFTVPDLDEAEKFLTEVLGATLIYTLGAKCSEDDWMNVHIGVHPRTKIREIRFYRLGNGSNLEVFQYDAAEPQARQPRNSDIGGHHLAIYVDDMDEALAYLQSCGLEVMGEPTASRQSAEGQRWVYFRSPWGMQFELVSFPGGKAYERDASLHLWHPAHPAE</sequence>
<dbReference type="Gene3D" id="3.10.180.10">
    <property type="entry name" value="2,3-Dihydroxybiphenyl 1,2-Dioxygenase, domain 1"/>
    <property type="match status" value="1"/>
</dbReference>
<evidence type="ECO:0000256" key="1">
    <source>
        <dbReference type="ARBA" id="ARBA00022723"/>
    </source>
</evidence>
<name>A0ABT9TSI2_PAENI</name>